<dbReference type="PANTHER" id="PTHR43673:SF10">
    <property type="entry name" value="NADH DEHYDROGENASE_NAD(P)H NITROREDUCTASE XCC3605-RELATED"/>
    <property type="match status" value="1"/>
</dbReference>
<dbReference type="InterPro" id="IPR029479">
    <property type="entry name" value="Nitroreductase"/>
</dbReference>
<dbReference type="Pfam" id="PF00881">
    <property type="entry name" value="Nitroreductase"/>
    <property type="match status" value="2"/>
</dbReference>
<dbReference type="Proteomes" id="UP000240569">
    <property type="component" value="Unassembled WGS sequence"/>
</dbReference>
<comment type="similarity">
    <text evidence="1">Belongs to the nitroreductase family.</text>
</comment>
<evidence type="ECO:0000313" key="4">
    <source>
        <dbReference type="EMBL" id="PSN86394.1"/>
    </source>
</evidence>
<keyword evidence="2" id="KW-0560">Oxidoreductase</keyword>
<sequence>MDTFEVIRTRLSVSTFSEKQVPKEVKREVLEAARLSPSGLNSQHWRFILVDGRENLKKLAEMSTTGKWVAGANFAVVVLTNAEYPFHLLDAGQAIMSMMLAAWNRGVASRIFTGFDQKSMREFLELEQNEEAQRLSITVVVGFGYPTKKIIGKKNRLPLEKIAFYQRYGQPITQALS</sequence>
<comment type="caution">
    <text evidence="4">The sequence shown here is derived from an EMBL/GenBank/DDBJ whole genome shotgun (WGS) entry which is preliminary data.</text>
</comment>
<dbReference type="Gene3D" id="3.40.109.10">
    <property type="entry name" value="NADH Oxidase"/>
    <property type="match status" value="1"/>
</dbReference>
<accession>A0A2R6AJ48</accession>
<dbReference type="AlphaFoldDB" id="A0A2R6AJ48"/>
<proteinExistence type="inferred from homology"/>
<reference evidence="4 5" key="1">
    <citation type="submission" date="2017-04" db="EMBL/GenBank/DDBJ databases">
        <title>Novel microbial lineages endemic to geothermal iron-oxide mats fill important gaps in the evolutionary history of Archaea.</title>
        <authorList>
            <person name="Jay Z.J."/>
            <person name="Beam J.P."/>
            <person name="Dlakic M."/>
            <person name="Rusch D.B."/>
            <person name="Kozubal M.A."/>
            <person name="Inskeep W.P."/>
        </authorList>
    </citation>
    <scope>NUCLEOTIDE SEQUENCE [LARGE SCALE GENOMIC DNA]</scope>
    <source>
        <strain evidence="4">BE_D</strain>
    </source>
</reference>
<dbReference type="InterPro" id="IPR000415">
    <property type="entry name" value="Nitroreductase-like"/>
</dbReference>
<dbReference type="SUPFAM" id="SSF55469">
    <property type="entry name" value="FMN-dependent nitroreductase-like"/>
    <property type="match status" value="1"/>
</dbReference>
<evidence type="ECO:0000259" key="3">
    <source>
        <dbReference type="Pfam" id="PF00881"/>
    </source>
</evidence>
<evidence type="ECO:0000313" key="5">
    <source>
        <dbReference type="Proteomes" id="UP000240569"/>
    </source>
</evidence>
<dbReference type="PANTHER" id="PTHR43673">
    <property type="entry name" value="NAD(P)H NITROREDUCTASE YDGI-RELATED"/>
    <property type="match status" value="1"/>
</dbReference>
<evidence type="ECO:0000256" key="1">
    <source>
        <dbReference type="ARBA" id="ARBA00007118"/>
    </source>
</evidence>
<name>A0A2R6AJ48_9ARCH</name>
<gene>
    <name evidence="4" type="ORF">B9Q02_02575</name>
</gene>
<dbReference type="EMBL" id="NEXD01000007">
    <property type="protein sequence ID" value="PSN86394.1"/>
    <property type="molecule type" value="Genomic_DNA"/>
</dbReference>
<feature type="domain" description="Nitroreductase" evidence="3">
    <location>
        <begin position="7"/>
        <end position="65"/>
    </location>
</feature>
<dbReference type="GO" id="GO:0016491">
    <property type="term" value="F:oxidoreductase activity"/>
    <property type="evidence" value="ECO:0007669"/>
    <property type="project" value="UniProtKB-KW"/>
</dbReference>
<feature type="domain" description="Nitroreductase" evidence="3">
    <location>
        <begin position="67"/>
        <end position="142"/>
    </location>
</feature>
<protein>
    <submittedName>
        <fullName evidence="4">Nitroreductase</fullName>
    </submittedName>
</protein>
<evidence type="ECO:0000256" key="2">
    <source>
        <dbReference type="ARBA" id="ARBA00023002"/>
    </source>
</evidence>
<organism evidence="4 5">
    <name type="scientific">Candidatus Marsarchaeota G1 archaeon BE_D</name>
    <dbReference type="NCBI Taxonomy" id="1978156"/>
    <lineage>
        <taxon>Archaea</taxon>
        <taxon>Candidatus Marsarchaeota</taxon>
        <taxon>Candidatus Marsarchaeota group 1</taxon>
    </lineage>
</organism>